<dbReference type="Proteomes" id="UP000799536">
    <property type="component" value="Unassembled WGS sequence"/>
</dbReference>
<sequence>MSSSSFLRIASRVLFPFVSARENIYFSSVQIRRVSWSILLVIHILFSPSLSVKNNSCSDIRPCHSKPCVLTYSCFKCCQTLSNSLLPGNAVHEVTEAKLLKYI</sequence>
<reference evidence="1" key="1">
    <citation type="journal article" date="2020" name="Stud. Mycol.">
        <title>101 Dothideomycetes genomes: a test case for predicting lifestyles and emergence of pathogens.</title>
        <authorList>
            <person name="Haridas S."/>
            <person name="Albert R."/>
            <person name="Binder M."/>
            <person name="Bloem J."/>
            <person name="Labutti K."/>
            <person name="Salamov A."/>
            <person name="Andreopoulos B."/>
            <person name="Baker S."/>
            <person name="Barry K."/>
            <person name="Bills G."/>
            <person name="Bluhm B."/>
            <person name="Cannon C."/>
            <person name="Castanera R."/>
            <person name="Culley D."/>
            <person name="Daum C."/>
            <person name="Ezra D."/>
            <person name="Gonzalez J."/>
            <person name="Henrissat B."/>
            <person name="Kuo A."/>
            <person name="Liang C."/>
            <person name="Lipzen A."/>
            <person name="Lutzoni F."/>
            <person name="Magnuson J."/>
            <person name="Mondo S."/>
            <person name="Nolan M."/>
            <person name="Ohm R."/>
            <person name="Pangilinan J."/>
            <person name="Park H.-J."/>
            <person name="Ramirez L."/>
            <person name="Alfaro M."/>
            <person name="Sun H."/>
            <person name="Tritt A."/>
            <person name="Yoshinaga Y."/>
            <person name="Zwiers L.-H."/>
            <person name="Turgeon B."/>
            <person name="Goodwin S."/>
            <person name="Spatafora J."/>
            <person name="Crous P."/>
            <person name="Grigoriev I."/>
        </authorList>
    </citation>
    <scope>NUCLEOTIDE SEQUENCE</scope>
    <source>
        <strain evidence="1">ATCC 74209</strain>
    </source>
</reference>
<dbReference type="EMBL" id="ML993978">
    <property type="protein sequence ID" value="KAF2201381.1"/>
    <property type="molecule type" value="Genomic_DNA"/>
</dbReference>
<organism evidence="1 2">
    <name type="scientific">Delitschia confertaspora ATCC 74209</name>
    <dbReference type="NCBI Taxonomy" id="1513339"/>
    <lineage>
        <taxon>Eukaryota</taxon>
        <taxon>Fungi</taxon>
        <taxon>Dikarya</taxon>
        <taxon>Ascomycota</taxon>
        <taxon>Pezizomycotina</taxon>
        <taxon>Dothideomycetes</taxon>
        <taxon>Pleosporomycetidae</taxon>
        <taxon>Pleosporales</taxon>
        <taxon>Delitschiaceae</taxon>
        <taxon>Delitschia</taxon>
    </lineage>
</organism>
<name>A0A9P4MSE4_9PLEO</name>
<gene>
    <name evidence="1" type="ORF">GQ43DRAFT_38475</name>
</gene>
<evidence type="ECO:0000313" key="2">
    <source>
        <dbReference type="Proteomes" id="UP000799536"/>
    </source>
</evidence>
<dbReference type="AlphaFoldDB" id="A0A9P4MSE4"/>
<accession>A0A9P4MSE4</accession>
<protein>
    <submittedName>
        <fullName evidence="1">Uncharacterized protein</fullName>
    </submittedName>
</protein>
<comment type="caution">
    <text evidence="1">The sequence shown here is derived from an EMBL/GenBank/DDBJ whole genome shotgun (WGS) entry which is preliminary data.</text>
</comment>
<keyword evidence="2" id="KW-1185">Reference proteome</keyword>
<evidence type="ECO:0000313" key="1">
    <source>
        <dbReference type="EMBL" id="KAF2201381.1"/>
    </source>
</evidence>
<proteinExistence type="predicted"/>